<evidence type="ECO:0000256" key="1">
    <source>
        <dbReference type="SAM" id="Phobius"/>
    </source>
</evidence>
<keyword evidence="1" id="KW-0812">Transmembrane</keyword>
<comment type="caution">
    <text evidence="2">The sequence shown here is derived from an EMBL/GenBank/DDBJ whole genome shotgun (WGS) entry which is preliminary data.</text>
</comment>
<keyword evidence="1" id="KW-0472">Membrane</keyword>
<feature type="transmembrane region" description="Helical" evidence="1">
    <location>
        <begin position="6"/>
        <end position="25"/>
    </location>
</feature>
<evidence type="ECO:0000313" key="2">
    <source>
        <dbReference type="EMBL" id="KKL62961.1"/>
    </source>
</evidence>
<organism evidence="2">
    <name type="scientific">marine sediment metagenome</name>
    <dbReference type="NCBI Taxonomy" id="412755"/>
    <lineage>
        <taxon>unclassified sequences</taxon>
        <taxon>metagenomes</taxon>
        <taxon>ecological metagenomes</taxon>
    </lineage>
</organism>
<protein>
    <submittedName>
        <fullName evidence="2">Uncharacterized protein</fullName>
    </submittedName>
</protein>
<dbReference type="EMBL" id="LAZR01028325">
    <property type="protein sequence ID" value="KKL62961.1"/>
    <property type="molecule type" value="Genomic_DNA"/>
</dbReference>
<feature type="transmembrane region" description="Helical" evidence="1">
    <location>
        <begin position="37"/>
        <end position="57"/>
    </location>
</feature>
<proteinExistence type="predicted"/>
<keyword evidence="1" id="KW-1133">Transmembrane helix</keyword>
<reference evidence="2" key="1">
    <citation type="journal article" date="2015" name="Nature">
        <title>Complex archaea that bridge the gap between prokaryotes and eukaryotes.</title>
        <authorList>
            <person name="Spang A."/>
            <person name="Saw J.H."/>
            <person name="Jorgensen S.L."/>
            <person name="Zaremba-Niedzwiedzka K."/>
            <person name="Martijn J."/>
            <person name="Lind A.E."/>
            <person name="van Eijk R."/>
            <person name="Schleper C."/>
            <person name="Guy L."/>
            <person name="Ettema T.J."/>
        </authorList>
    </citation>
    <scope>NUCLEOTIDE SEQUENCE</scope>
</reference>
<accession>A0A0F9E9T1</accession>
<feature type="transmembrane region" description="Helical" evidence="1">
    <location>
        <begin position="63"/>
        <end position="84"/>
    </location>
</feature>
<sequence length="89" mass="9422">MQIDPTIVTAIMALFGIGVIGIVEFVKRIFGTTGKAVVNFIITAVVSAGATAAYLVQADMFSIGMFIIYSILIFGEASGLYHVFAKKTA</sequence>
<name>A0A0F9E9T1_9ZZZZ</name>
<gene>
    <name evidence="2" type="ORF">LCGC14_2179920</name>
</gene>
<dbReference type="AlphaFoldDB" id="A0A0F9E9T1"/>